<gene>
    <name evidence="2" type="ORF">ACFP4F_18945</name>
</gene>
<keyword evidence="2" id="KW-0378">Hydrolase</keyword>
<keyword evidence="3" id="KW-1185">Reference proteome</keyword>
<dbReference type="InterPro" id="IPR029058">
    <property type="entry name" value="AB_hydrolase_fold"/>
</dbReference>
<dbReference type="PRINTS" id="PR00111">
    <property type="entry name" value="ABHYDROLASE"/>
</dbReference>
<protein>
    <submittedName>
        <fullName evidence="2">Alpha/beta fold hydrolase</fullName>
    </submittedName>
</protein>
<dbReference type="RefSeq" id="WP_031066647.1">
    <property type="nucleotide sequence ID" value="NZ_JBHSPX010000005.1"/>
</dbReference>
<evidence type="ECO:0000313" key="3">
    <source>
        <dbReference type="Proteomes" id="UP001596139"/>
    </source>
</evidence>
<sequence>MSSTSRSSASSASSPYDLAGLHVEEAGDSGPVLLCLHGIGSSSAAFAPQLATLSRYVRVVAWDAPGYAKSADPADPFTLDDFADTAAALIRQRGGRAHVLGVSWGGVIAVRLAARHPELVSSLIVADSSAGSGTDPAKAEAMRARAGELAEAGPRAFAERRGPRLVSEAAPDALVQRVTDTMARSLRLPGYRYATESMAATDLRIADLAAVRAPTLVLCGDQDRVTGIEASQMLTADLHSSVYVIVKDAGHLANQEQPDAFDAWVLAHLRISAGIAEAG</sequence>
<dbReference type="Gene3D" id="3.40.50.1820">
    <property type="entry name" value="alpha/beta hydrolase"/>
    <property type="match status" value="1"/>
</dbReference>
<dbReference type="Pfam" id="PF12697">
    <property type="entry name" value="Abhydrolase_6"/>
    <property type="match status" value="1"/>
</dbReference>
<dbReference type="PANTHER" id="PTHR43798">
    <property type="entry name" value="MONOACYLGLYCEROL LIPASE"/>
    <property type="match status" value="1"/>
</dbReference>
<name>A0ABW1MMX7_9ACTN</name>
<proteinExistence type="predicted"/>
<feature type="domain" description="AB hydrolase-1" evidence="1">
    <location>
        <begin position="33"/>
        <end position="261"/>
    </location>
</feature>
<evidence type="ECO:0000259" key="1">
    <source>
        <dbReference type="Pfam" id="PF12697"/>
    </source>
</evidence>
<dbReference type="InterPro" id="IPR050266">
    <property type="entry name" value="AB_hydrolase_sf"/>
</dbReference>
<dbReference type="GO" id="GO:0016787">
    <property type="term" value="F:hydrolase activity"/>
    <property type="evidence" value="ECO:0007669"/>
    <property type="project" value="UniProtKB-KW"/>
</dbReference>
<reference evidence="3" key="1">
    <citation type="journal article" date="2019" name="Int. J. Syst. Evol. Microbiol.">
        <title>The Global Catalogue of Microorganisms (GCM) 10K type strain sequencing project: providing services to taxonomists for standard genome sequencing and annotation.</title>
        <authorList>
            <consortium name="The Broad Institute Genomics Platform"/>
            <consortium name="The Broad Institute Genome Sequencing Center for Infectious Disease"/>
            <person name="Wu L."/>
            <person name="Ma J."/>
        </authorList>
    </citation>
    <scope>NUCLEOTIDE SEQUENCE [LARGE SCALE GENOMIC DNA]</scope>
    <source>
        <strain evidence="3">CGMCC 1.15180</strain>
    </source>
</reference>
<evidence type="ECO:0000313" key="2">
    <source>
        <dbReference type="EMBL" id="MFC6064613.1"/>
    </source>
</evidence>
<dbReference type="InterPro" id="IPR000073">
    <property type="entry name" value="AB_hydrolase_1"/>
</dbReference>
<comment type="caution">
    <text evidence="2">The sequence shown here is derived from an EMBL/GenBank/DDBJ whole genome shotgun (WGS) entry which is preliminary data.</text>
</comment>
<dbReference type="Proteomes" id="UP001596139">
    <property type="component" value="Unassembled WGS sequence"/>
</dbReference>
<dbReference type="EMBL" id="JBHSPX010000005">
    <property type="protein sequence ID" value="MFC6064613.1"/>
    <property type="molecule type" value="Genomic_DNA"/>
</dbReference>
<organism evidence="2 3">
    <name type="scientific">Streptomyces ochraceiscleroticus</name>
    <dbReference type="NCBI Taxonomy" id="47761"/>
    <lineage>
        <taxon>Bacteria</taxon>
        <taxon>Bacillati</taxon>
        <taxon>Actinomycetota</taxon>
        <taxon>Actinomycetes</taxon>
        <taxon>Kitasatosporales</taxon>
        <taxon>Streptomycetaceae</taxon>
        <taxon>Streptomyces</taxon>
    </lineage>
</organism>
<accession>A0ABW1MMX7</accession>
<dbReference type="PANTHER" id="PTHR43798:SF33">
    <property type="entry name" value="HYDROLASE, PUTATIVE (AFU_ORTHOLOGUE AFUA_2G14860)-RELATED"/>
    <property type="match status" value="1"/>
</dbReference>
<dbReference type="SUPFAM" id="SSF53474">
    <property type="entry name" value="alpha/beta-Hydrolases"/>
    <property type="match status" value="1"/>
</dbReference>